<accession>A0ABT3CZW5</accession>
<evidence type="ECO:0000313" key="2">
    <source>
        <dbReference type="Proteomes" id="UP001300692"/>
    </source>
</evidence>
<dbReference type="EMBL" id="JAOYOD010000001">
    <property type="protein sequence ID" value="MCV9389238.1"/>
    <property type="molecule type" value="Genomic_DNA"/>
</dbReference>
<evidence type="ECO:0000313" key="1">
    <source>
        <dbReference type="EMBL" id="MCV9389238.1"/>
    </source>
</evidence>
<gene>
    <name evidence="1" type="ORF">N7U62_21410</name>
</gene>
<reference evidence="1 2" key="1">
    <citation type="submission" date="2022-10" db="EMBL/GenBank/DDBJ databases">
        <title>Comparative genomics and taxonomic characterization of three novel marine species of genus Reichenbachiella exhibiting antioxidant and polysaccharide degradation activities.</title>
        <authorList>
            <person name="Muhammad N."/>
            <person name="Lee Y.-J."/>
            <person name="Ko J."/>
            <person name="Kim S.-G."/>
        </authorList>
    </citation>
    <scope>NUCLEOTIDE SEQUENCE [LARGE SCALE GENOMIC DNA]</scope>
    <source>
        <strain evidence="1 2">ABR2-5</strain>
    </source>
</reference>
<keyword evidence="2" id="KW-1185">Reference proteome</keyword>
<dbReference type="Pfam" id="PF04245">
    <property type="entry name" value="NA37"/>
    <property type="match status" value="1"/>
</dbReference>
<name>A0ABT3CZW5_9BACT</name>
<protein>
    <submittedName>
        <fullName evidence="1">Nucleoid-associated protein</fullName>
    </submittedName>
</protein>
<comment type="caution">
    <text evidence="1">The sequence shown here is derived from an EMBL/GenBank/DDBJ whole genome shotgun (WGS) entry which is preliminary data.</text>
</comment>
<dbReference type="Proteomes" id="UP001300692">
    <property type="component" value="Unassembled WGS sequence"/>
</dbReference>
<sequence length="341" mass="40230">MVISSEVQLSQLVIHKIADEGLITSTGSIDSLDDDLNQLLVKYFFKSFKEEERYQFLTEKEEEENEVYRLVGEIFDNPERLYDHSIRLASFLSAQSQHQNIKEGDFLVCHFEDCVIDDEVTDVIGMFKVENKETYIKIMGQGNDFNIISDEGISINKLDKGVLIFNTEKESGYRVLMVDITNKKSSAQYWQNDFLGLEKIRDEYFHTQNLINNIQEFAQEAFEPQEKPDKLSFVNESIDYLKENNFFNQQDFEEKVLQSPELIDRFENFQERKVEENPDMDADQFDISKPAIKNTKRFIRSVIKLDKNFHVYVHGNREKIIKGFDPEKKLNYYTLYFHEES</sequence>
<dbReference type="InterPro" id="IPR007358">
    <property type="entry name" value="Nucleoid_associated_NdpA"/>
</dbReference>
<proteinExistence type="predicted"/>
<dbReference type="RefSeq" id="WP_264140161.1">
    <property type="nucleotide sequence ID" value="NZ_JAOYOD010000001.1"/>
</dbReference>
<organism evidence="1 2">
    <name type="scientific">Reichenbachiella ulvae</name>
    <dbReference type="NCBI Taxonomy" id="2980104"/>
    <lineage>
        <taxon>Bacteria</taxon>
        <taxon>Pseudomonadati</taxon>
        <taxon>Bacteroidota</taxon>
        <taxon>Cytophagia</taxon>
        <taxon>Cytophagales</taxon>
        <taxon>Reichenbachiellaceae</taxon>
        <taxon>Reichenbachiella</taxon>
    </lineage>
</organism>